<dbReference type="PANTHER" id="PTHR19136">
    <property type="entry name" value="MOLYBDENUM COFACTOR GUANYLYLTRANSFERASE"/>
    <property type="match status" value="1"/>
</dbReference>
<feature type="binding site" evidence="8">
    <location>
        <position position="97"/>
    </location>
    <ligand>
        <name>GTP</name>
        <dbReference type="ChEBI" id="CHEBI:37565"/>
    </ligand>
</feature>
<dbReference type="Pfam" id="PF12804">
    <property type="entry name" value="NTP_transf_3"/>
    <property type="match status" value="1"/>
</dbReference>
<evidence type="ECO:0000256" key="1">
    <source>
        <dbReference type="ARBA" id="ARBA00022490"/>
    </source>
</evidence>
<feature type="domain" description="MobA-like NTP transferase" evidence="9">
    <location>
        <begin position="7"/>
        <end position="156"/>
    </location>
</feature>
<comment type="cofactor">
    <cofactor evidence="8">
        <name>Mg(2+)</name>
        <dbReference type="ChEBI" id="CHEBI:18420"/>
    </cofactor>
</comment>
<comment type="function">
    <text evidence="8">Transfers a GMP moiety from GTP to Mo-molybdopterin (Mo-MPT) cofactor (Moco or molybdenum cofactor) to form Mo-molybdopterin guanine dinucleotide (Mo-MGD) cofactor.</text>
</comment>
<keyword evidence="5 8" id="KW-0460">Magnesium</keyword>
<feature type="binding site" evidence="8">
    <location>
        <position position="22"/>
    </location>
    <ligand>
        <name>GTP</name>
        <dbReference type="ChEBI" id="CHEBI:37565"/>
    </ligand>
</feature>
<dbReference type="EC" id="2.7.7.77" evidence="8"/>
<dbReference type="GO" id="GO:0005525">
    <property type="term" value="F:GTP binding"/>
    <property type="evidence" value="ECO:0007669"/>
    <property type="project" value="UniProtKB-UniRule"/>
</dbReference>
<dbReference type="SUPFAM" id="SSF53448">
    <property type="entry name" value="Nucleotide-diphospho-sugar transferases"/>
    <property type="match status" value="1"/>
</dbReference>
<name>A0A6N7LUM0_9GAMM</name>
<evidence type="ECO:0000256" key="4">
    <source>
        <dbReference type="ARBA" id="ARBA00022741"/>
    </source>
</evidence>
<evidence type="ECO:0000313" key="10">
    <source>
        <dbReference type="EMBL" id="MQX54188.1"/>
    </source>
</evidence>
<evidence type="ECO:0000256" key="3">
    <source>
        <dbReference type="ARBA" id="ARBA00022723"/>
    </source>
</evidence>
<gene>
    <name evidence="8" type="primary">mobA</name>
    <name evidence="10" type="ORF">GFN93_13105</name>
</gene>
<dbReference type="InterPro" id="IPR029044">
    <property type="entry name" value="Nucleotide-diphossugar_trans"/>
</dbReference>
<dbReference type="EMBL" id="WIRE01000001">
    <property type="protein sequence ID" value="MQX54188.1"/>
    <property type="molecule type" value="Genomic_DNA"/>
</dbReference>
<dbReference type="InterPro" id="IPR025877">
    <property type="entry name" value="MobA-like_NTP_Trfase"/>
</dbReference>
<dbReference type="Proteomes" id="UP000469421">
    <property type="component" value="Unassembled WGS sequence"/>
</dbReference>
<protein>
    <recommendedName>
        <fullName evidence="8">Molybdenum cofactor guanylyltransferase</fullName>
        <shortName evidence="8">MoCo guanylyltransferase</shortName>
        <ecNumber evidence="8">2.7.7.77</ecNumber>
    </recommendedName>
    <alternativeName>
        <fullName evidence="8">GTP:molybdopterin guanylyltransferase</fullName>
    </alternativeName>
    <alternativeName>
        <fullName evidence="8">Mo-MPT guanylyltransferase</fullName>
    </alternativeName>
    <alternativeName>
        <fullName evidence="8">Molybdopterin guanylyltransferase</fullName>
    </alternativeName>
    <alternativeName>
        <fullName evidence="8">Molybdopterin-guanine dinucleotide synthase</fullName>
        <shortName evidence="8">MGD synthase</shortName>
    </alternativeName>
</protein>
<keyword evidence="4 8" id="KW-0547">Nucleotide-binding</keyword>
<dbReference type="AlphaFoldDB" id="A0A6N7LUM0"/>
<organism evidence="10 11">
    <name type="scientific">Alcanivorax sediminis</name>
    <dbReference type="NCBI Taxonomy" id="2663008"/>
    <lineage>
        <taxon>Bacteria</taxon>
        <taxon>Pseudomonadati</taxon>
        <taxon>Pseudomonadota</taxon>
        <taxon>Gammaproteobacteria</taxon>
        <taxon>Oceanospirillales</taxon>
        <taxon>Alcanivoracaceae</taxon>
        <taxon>Alcanivorax</taxon>
    </lineage>
</organism>
<comment type="caution">
    <text evidence="10">The sequence shown here is derived from an EMBL/GenBank/DDBJ whole genome shotgun (WGS) entry which is preliminary data.</text>
</comment>
<dbReference type="GO" id="GO:1902758">
    <property type="term" value="P:bis(molybdopterin guanine dinucleotide)molybdenum biosynthetic process"/>
    <property type="evidence" value="ECO:0007669"/>
    <property type="project" value="TreeGrafter"/>
</dbReference>
<comment type="catalytic activity">
    <reaction evidence="8">
        <text>Mo-molybdopterin + GTP + H(+) = Mo-molybdopterin guanine dinucleotide + diphosphate</text>
        <dbReference type="Rhea" id="RHEA:34243"/>
        <dbReference type="ChEBI" id="CHEBI:15378"/>
        <dbReference type="ChEBI" id="CHEBI:33019"/>
        <dbReference type="ChEBI" id="CHEBI:37565"/>
        <dbReference type="ChEBI" id="CHEBI:71302"/>
        <dbReference type="ChEBI" id="CHEBI:71310"/>
        <dbReference type="EC" id="2.7.7.77"/>
    </reaction>
</comment>
<comment type="similarity">
    <text evidence="8">Belongs to the MobA family.</text>
</comment>
<reference evidence="10 11" key="1">
    <citation type="submission" date="2019-10" db="EMBL/GenBank/DDBJ databases">
        <title>Alcanivorax sp.PA15-N-34 draft genome sequence.</title>
        <authorList>
            <person name="Liao X."/>
            <person name="Shao Z."/>
        </authorList>
    </citation>
    <scope>NUCLEOTIDE SEQUENCE [LARGE SCALE GENOMIC DNA]</scope>
    <source>
        <strain evidence="10 11">PA15-N-34</strain>
    </source>
</reference>
<evidence type="ECO:0000256" key="2">
    <source>
        <dbReference type="ARBA" id="ARBA00022679"/>
    </source>
</evidence>
<dbReference type="InterPro" id="IPR013482">
    <property type="entry name" value="Molybde_CF_guanTrfase"/>
</dbReference>
<comment type="caution">
    <text evidence="8">Lacks conserved residue(s) required for the propagation of feature annotation.</text>
</comment>
<dbReference type="PANTHER" id="PTHR19136:SF81">
    <property type="entry name" value="MOLYBDENUM COFACTOR GUANYLYLTRANSFERASE"/>
    <property type="match status" value="1"/>
</dbReference>
<sequence length="185" mass="20187">MKDYTLIILAGGKGSRMGGADKGLMTLEGRPLVAHLLEHLQPRPARIIISANRNPSIYRHWADQVVEDLRPGFPGPMAGLEAALTAASGLCLCLPCDLVQPPSTLAADLLHRSGPEYVCVARDPIRRQPLCLALHAEPWRDNLSHYLDDGGRSAYGWLEQLPVREVAVATPVQNLNHAEHLMPDA</sequence>
<evidence type="ECO:0000313" key="11">
    <source>
        <dbReference type="Proteomes" id="UP000469421"/>
    </source>
</evidence>
<comment type="domain">
    <text evidence="8">The N-terminal domain determines nucleotide recognition and specific binding, while the C-terminal domain determines the specific binding to the target protein.</text>
</comment>
<feature type="binding site" evidence="8">
    <location>
        <position position="68"/>
    </location>
    <ligand>
        <name>GTP</name>
        <dbReference type="ChEBI" id="CHEBI:37565"/>
    </ligand>
</feature>
<feature type="binding site" evidence="8">
    <location>
        <begin position="9"/>
        <end position="11"/>
    </location>
    <ligand>
        <name>GTP</name>
        <dbReference type="ChEBI" id="CHEBI:37565"/>
    </ligand>
</feature>
<dbReference type="GO" id="GO:0005737">
    <property type="term" value="C:cytoplasm"/>
    <property type="evidence" value="ECO:0007669"/>
    <property type="project" value="UniProtKB-SubCell"/>
</dbReference>
<dbReference type="RefSeq" id="WP_153501488.1">
    <property type="nucleotide sequence ID" value="NZ_WIRE01000001.1"/>
</dbReference>
<evidence type="ECO:0000256" key="8">
    <source>
        <dbReference type="HAMAP-Rule" id="MF_00316"/>
    </source>
</evidence>
<dbReference type="GO" id="GO:0061603">
    <property type="term" value="F:molybdenum cofactor guanylyltransferase activity"/>
    <property type="evidence" value="ECO:0007669"/>
    <property type="project" value="UniProtKB-EC"/>
</dbReference>
<dbReference type="CDD" id="cd02503">
    <property type="entry name" value="MobA"/>
    <property type="match status" value="1"/>
</dbReference>
<keyword evidence="1 8" id="KW-0963">Cytoplasm</keyword>
<keyword evidence="3 8" id="KW-0479">Metal-binding</keyword>
<dbReference type="HAMAP" id="MF_00316">
    <property type="entry name" value="MobA"/>
    <property type="match status" value="1"/>
</dbReference>
<accession>A0A6N7LUM0</accession>
<evidence type="ECO:0000259" key="9">
    <source>
        <dbReference type="Pfam" id="PF12804"/>
    </source>
</evidence>
<dbReference type="Gene3D" id="3.90.550.10">
    <property type="entry name" value="Spore Coat Polysaccharide Biosynthesis Protein SpsA, Chain A"/>
    <property type="match status" value="1"/>
</dbReference>
<proteinExistence type="inferred from homology"/>
<evidence type="ECO:0000256" key="5">
    <source>
        <dbReference type="ARBA" id="ARBA00022842"/>
    </source>
</evidence>
<keyword evidence="11" id="KW-1185">Reference proteome</keyword>
<dbReference type="GO" id="GO:0046872">
    <property type="term" value="F:metal ion binding"/>
    <property type="evidence" value="ECO:0007669"/>
    <property type="project" value="UniProtKB-KW"/>
</dbReference>
<comment type="subcellular location">
    <subcellularLocation>
        <location evidence="8">Cytoplasm</location>
    </subcellularLocation>
</comment>
<keyword evidence="6 8" id="KW-0342">GTP-binding</keyword>
<comment type="subunit">
    <text evidence="8">Monomer.</text>
</comment>
<keyword evidence="7 8" id="KW-0501">Molybdenum cofactor biosynthesis</keyword>
<keyword evidence="2 8" id="KW-0808">Transferase</keyword>
<evidence type="ECO:0000256" key="7">
    <source>
        <dbReference type="ARBA" id="ARBA00023150"/>
    </source>
</evidence>
<evidence type="ECO:0000256" key="6">
    <source>
        <dbReference type="ARBA" id="ARBA00023134"/>
    </source>
</evidence>
<feature type="binding site" evidence="8">
    <location>
        <position position="97"/>
    </location>
    <ligand>
        <name>Mg(2+)</name>
        <dbReference type="ChEBI" id="CHEBI:18420"/>
    </ligand>
</feature>